<dbReference type="RefSeq" id="WP_067449983.1">
    <property type="nucleotide sequence ID" value="NZ_LVVY01000001.1"/>
</dbReference>
<dbReference type="OrthoDB" id="6388170at2"/>
<dbReference type="GO" id="GO:0006310">
    <property type="term" value="P:DNA recombination"/>
    <property type="evidence" value="ECO:0007669"/>
    <property type="project" value="UniProtKB-KW"/>
</dbReference>
<dbReference type="PROSITE" id="PS51898">
    <property type="entry name" value="TYR_RECOMBINASE"/>
    <property type="match status" value="1"/>
</dbReference>
<dbReference type="GO" id="GO:0003677">
    <property type="term" value="F:DNA binding"/>
    <property type="evidence" value="ECO:0007669"/>
    <property type="project" value="InterPro"/>
</dbReference>
<sequence length="373" mass="42602">MSVFKRKGSEIYSYDFWIKGRRFLGSTEEKNKRAAEAVERTKKEEARATVATEEAMDAPRTWELASSRWWLEVGQHHKNAHVTAAALDWLTKAIGRTTLLIDIDDNRVAALVAKRRGEIRQVGKAESRTKTVGAATVNRTCTEPLRKVMLRAAKTWKVRTGEVDWGSHMLAEPQERVREASRGEESKIMDQLERGYDAAVEFAFVNGCRRMEIIGLRWPKVDFFGRQFTVLGKGDKERTIPMNQRTFDLLWAQRGMHEEFVFTFEAKRTRRHGARDLVKGKRYPMTEHGLKTAMRRAVAKSGVENFRFHDTRHTAATRVLRKSNLRVAQVLLGHKDIKTTTKYAHAMAEDVRAALEASSPARSPATRGKKHAK</sequence>
<feature type="domain" description="Tyr recombinase" evidence="4">
    <location>
        <begin position="175"/>
        <end position="356"/>
    </location>
</feature>
<evidence type="ECO:0000259" key="4">
    <source>
        <dbReference type="PROSITE" id="PS51898"/>
    </source>
</evidence>
<reference evidence="5 6" key="1">
    <citation type="submission" date="2016-03" db="EMBL/GenBank/DDBJ databases">
        <title>Genome sequencing of Devosia sp. S37.</title>
        <authorList>
            <person name="Mohd Nor M."/>
        </authorList>
    </citation>
    <scope>NUCLEOTIDE SEQUENCE [LARGE SCALE GENOMIC DNA]</scope>
    <source>
        <strain evidence="5 6">S37</strain>
    </source>
</reference>
<evidence type="ECO:0000256" key="1">
    <source>
        <dbReference type="ARBA" id="ARBA00022908"/>
    </source>
</evidence>
<keyword evidence="2" id="KW-0233">DNA recombination</keyword>
<dbReference type="SUPFAM" id="SSF56349">
    <property type="entry name" value="DNA breaking-rejoining enzymes"/>
    <property type="match status" value="1"/>
</dbReference>
<gene>
    <name evidence="5" type="ORF">A3840_00060</name>
</gene>
<evidence type="ECO:0000313" key="5">
    <source>
        <dbReference type="EMBL" id="OAM84210.1"/>
    </source>
</evidence>
<name>A0A178I794_9HYPH</name>
<dbReference type="Pfam" id="PF00589">
    <property type="entry name" value="Phage_integrase"/>
    <property type="match status" value="1"/>
</dbReference>
<dbReference type="EMBL" id="LVVY01000001">
    <property type="protein sequence ID" value="OAM84210.1"/>
    <property type="molecule type" value="Genomic_DNA"/>
</dbReference>
<dbReference type="InterPro" id="IPR013762">
    <property type="entry name" value="Integrase-like_cat_sf"/>
</dbReference>
<evidence type="ECO:0000313" key="6">
    <source>
        <dbReference type="Proteomes" id="UP000078389"/>
    </source>
</evidence>
<dbReference type="CDD" id="cd00796">
    <property type="entry name" value="INT_Rci_Hp1_C"/>
    <property type="match status" value="1"/>
</dbReference>
<accession>A0A178I794</accession>
<evidence type="ECO:0000256" key="2">
    <source>
        <dbReference type="ARBA" id="ARBA00023172"/>
    </source>
</evidence>
<protein>
    <recommendedName>
        <fullName evidence="4">Tyr recombinase domain-containing protein</fullName>
    </recommendedName>
</protein>
<dbReference type="PANTHER" id="PTHR30349">
    <property type="entry name" value="PHAGE INTEGRASE-RELATED"/>
    <property type="match status" value="1"/>
</dbReference>
<comment type="caution">
    <text evidence="5">The sequence shown here is derived from an EMBL/GenBank/DDBJ whole genome shotgun (WGS) entry which is preliminary data.</text>
</comment>
<dbReference type="AlphaFoldDB" id="A0A178I794"/>
<dbReference type="Gene3D" id="1.10.443.10">
    <property type="entry name" value="Intergrase catalytic core"/>
    <property type="match status" value="1"/>
</dbReference>
<dbReference type="InterPro" id="IPR002104">
    <property type="entry name" value="Integrase_catalytic"/>
</dbReference>
<keyword evidence="6" id="KW-1185">Reference proteome</keyword>
<dbReference type="Proteomes" id="UP000078389">
    <property type="component" value="Unassembled WGS sequence"/>
</dbReference>
<evidence type="ECO:0000256" key="3">
    <source>
        <dbReference type="SAM" id="MobiDB-lite"/>
    </source>
</evidence>
<dbReference type="PANTHER" id="PTHR30349:SF64">
    <property type="entry name" value="PROPHAGE INTEGRASE INTD-RELATED"/>
    <property type="match status" value="1"/>
</dbReference>
<feature type="region of interest" description="Disordered" evidence="3">
    <location>
        <begin position="354"/>
        <end position="373"/>
    </location>
</feature>
<dbReference type="GO" id="GO:0015074">
    <property type="term" value="P:DNA integration"/>
    <property type="evidence" value="ECO:0007669"/>
    <property type="project" value="UniProtKB-KW"/>
</dbReference>
<keyword evidence="1" id="KW-0229">DNA integration</keyword>
<dbReference type="InterPro" id="IPR011010">
    <property type="entry name" value="DNA_brk_join_enz"/>
</dbReference>
<proteinExistence type="predicted"/>
<dbReference type="InterPro" id="IPR050090">
    <property type="entry name" value="Tyrosine_recombinase_XerCD"/>
</dbReference>
<organism evidence="5 6">
    <name type="scientific">Devosia elaeis</name>
    <dbReference type="NCBI Taxonomy" id="1770058"/>
    <lineage>
        <taxon>Bacteria</taxon>
        <taxon>Pseudomonadati</taxon>
        <taxon>Pseudomonadota</taxon>
        <taxon>Alphaproteobacteria</taxon>
        <taxon>Hyphomicrobiales</taxon>
        <taxon>Devosiaceae</taxon>
        <taxon>Devosia</taxon>
    </lineage>
</organism>
<dbReference type="STRING" id="1770058.A3840_00060"/>